<feature type="non-terminal residue" evidence="1">
    <location>
        <position position="1"/>
    </location>
</feature>
<protein>
    <submittedName>
        <fullName evidence="1">Uncharacterized protein</fullName>
    </submittedName>
</protein>
<evidence type="ECO:0000313" key="1">
    <source>
        <dbReference type="EMBL" id="KKM19564.1"/>
    </source>
</evidence>
<dbReference type="EMBL" id="LAZR01013957">
    <property type="protein sequence ID" value="KKM19564.1"/>
    <property type="molecule type" value="Genomic_DNA"/>
</dbReference>
<comment type="caution">
    <text evidence="1">The sequence shown here is derived from an EMBL/GenBank/DDBJ whole genome shotgun (WGS) entry which is preliminary data.</text>
</comment>
<dbReference type="AlphaFoldDB" id="A0A0F9IIJ5"/>
<organism evidence="1">
    <name type="scientific">marine sediment metagenome</name>
    <dbReference type="NCBI Taxonomy" id="412755"/>
    <lineage>
        <taxon>unclassified sequences</taxon>
        <taxon>metagenomes</taxon>
        <taxon>ecological metagenomes</taxon>
    </lineage>
</organism>
<accession>A0A0F9IIJ5</accession>
<name>A0A0F9IIJ5_9ZZZZ</name>
<reference evidence="1" key="1">
    <citation type="journal article" date="2015" name="Nature">
        <title>Complex archaea that bridge the gap between prokaryotes and eukaryotes.</title>
        <authorList>
            <person name="Spang A."/>
            <person name="Saw J.H."/>
            <person name="Jorgensen S.L."/>
            <person name="Zaremba-Niedzwiedzka K."/>
            <person name="Martijn J."/>
            <person name="Lind A.E."/>
            <person name="van Eijk R."/>
            <person name="Schleper C."/>
            <person name="Guy L."/>
            <person name="Ettema T.J."/>
        </authorList>
    </citation>
    <scope>NUCLEOTIDE SEQUENCE</scope>
</reference>
<gene>
    <name evidence="1" type="ORF">LCGC14_1654370</name>
</gene>
<proteinExistence type="predicted"/>
<sequence length="193" mass="22121">EYYDIQPENFPTPDRLGYDWDAFFAAQEKKLKQMPTDLASAIRKGTVFENPRVRANEKRLAQAKDDLKPWFDSPKYKGLTVEESDAVDALSDMVSEVVSLVLLGGQRISRQKVLKFMLQAGLGDKKIVSVAFVLTSRDLAPMMKNDFRTKWAMTHPDLVTFYPFIFDSMSEEEQMEWLERHGIRGSAGLSFEQ</sequence>